<dbReference type="InterPro" id="IPR014962">
    <property type="entry name" value="YolD"/>
</dbReference>
<evidence type="ECO:0000313" key="2">
    <source>
        <dbReference type="Proteomes" id="UP000252585"/>
    </source>
</evidence>
<accession>A0A368XD77</accession>
<dbReference type="Proteomes" id="UP000252585">
    <property type="component" value="Unassembled WGS sequence"/>
</dbReference>
<name>A0A368XD77_9BACI</name>
<dbReference type="AlphaFoldDB" id="A0A368XD77"/>
<dbReference type="RefSeq" id="WP_114353846.1">
    <property type="nucleotide sequence ID" value="NZ_QPJJ01000012.1"/>
</dbReference>
<comment type="caution">
    <text evidence="1">The sequence shown here is derived from an EMBL/GenBank/DDBJ whole genome shotgun (WGS) entry which is preliminary data.</text>
</comment>
<reference evidence="1 2" key="1">
    <citation type="submission" date="2018-07" db="EMBL/GenBank/DDBJ databases">
        <title>Genomic Encyclopedia of Type Strains, Phase IV (KMG-IV): sequencing the most valuable type-strain genomes for metagenomic binning, comparative biology and taxonomic classification.</title>
        <authorList>
            <person name="Goeker M."/>
        </authorList>
    </citation>
    <scope>NUCLEOTIDE SEQUENCE [LARGE SCALE GENOMIC DNA]</scope>
    <source>
        <strain evidence="1 2">DSM 27696</strain>
    </source>
</reference>
<protein>
    <submittedName>
        <fullName evidence="1">YolD-like protein</fullName>
    </submittedName>
</protein>
<proteinExistence type="predicted"/>
<dbReference type="EMBL" id="QPJJ01000012">
    <property type="protein sequence ID" value="RCW64968.1"/>
    <property type="molecule type" value="Genomic_DNA"/>
</dbReference>
<organism evidence="1 2">
    <name type="scientific">Saliterribacillus persicus</name>
    <dbReference type="NCBI Taxonomy" id="930114"/>
    <lineage>
        <taxon>Bacteria</taxon>
        <taxon>Bacillati</taxon>
        <taxon>Bacillota</taxon>
        <taxon>Bacilli</taxon>
        <taxon>Bacillales</taxon>
        <taxon>Bacillaceae</taxon>
        <taxon>Saliterribacillus</taxon>
    </lineage>
</organism>
<dbReference type="Pfam" id="PF08863">
    <property type="entry name" value="YolD"/>
    <property type="match status" value="1"/>
</dbReference>
<keyword evidence="2" id="KW-1185">Reference proteome</keyword>
<gene>
    <name evidence="1" type="ORF">DFR57_112147</name>
</gene>
<dbReference type="PANTHER" id="PTHR40051:SF1">
    <property type="entry name" value="YOLD-LIKE FAMILY PROTEIN"/>
    <property type="match status" value="1"/>
</dbReference>
<evidence type="ECO:0000313" key="1">
    <source>
        <dbReference type="EMBL" id="RCW64968.1"/>
    </source>
</evidence>
<dbReference type="OrthoDB" id="1644322at2"/>
<sequence>MVNDRGSIKWSSLMLPEHVEQLKELLDKEKIEQEPILSEDAMEELNYQLFEAINQYKEVQITIYHNNYLQTKVGVVTALSVHNATIQFEEKNTDSSMLFLIKQIKRLHVMD</sequence>
<dbReference type="PANTHER" id="PTHR40051">
    <property type="entry name" value="IG HYPOTHETICAL 15966"/>
    <property type="match status" value="1"/>
</dbReference>